<feature type="compositionally biased region" description="Basic and acidic residues" evidence="3">
    <location>
        <begin position="585"/>
        <end position="595"/>
    </location>
</feature>
<dbReference type="PANTHER" id="PTHR45956:SF6">
    <property type="entry name" value="RUN DOMAIN-CONTAINING PROTEIN"/>
    <property type="match status" value="1"/>
</dbReference>
<dbReference type="InterPro" id="IPR037213">
    <property type="entry name" value="Run_dom_sf"/>
</dbReference>
<feature type="region of interest" description="Disordered" evidence="3">
    <location>
        <begin position="564"/>
        <end position="605"/>
    </location>
</feature>
<keyword evidence="1 2" id="KW-0175">Coiled coil</keyword>
<feature type="coiled-coil region" evidence="2">
    <location>
        <begin position="274"/>
        <end position="301"/>
    </location>
</feature>
<evidence type="ECO:0000313" key="6">
    <source>
        <dbReference type="Proteomes" id="UP001367676"/>
    </source>
</evidence>
<dbReference type="GO" id="GO:0005737">
    <property type="term" value="C:cytoplasm"/>
    <property type="evidence" value="ECO:0007669"/>
    <property type="project" value="TreeGrafter"/>
</dbReference>
<feature type="compositionally biased region" description="Polar residues" evidence="3">
    <location>
        <begin position="532"/>
        <end position="541"/>
    </location>
</feature>
<dbReference type="Pfam" id="PF02759">
    <property type="entry name" value="RUN"/>
    <property type="match status" value="1"/>
</dbReference>
<sequence>MDGCSAQDTIYLCNFKVSVDGEWLCLREVDQMQEKAVDTFPELRTPSPIDTHFLMPRDPVIIERRNLVNISKLIVKELIDTSMKYGRMLDSDHMTLQHFFIVLEHVLRHGLRPKKGLLGPKKELWDILQTVEKLDPEAQDMTSSIRDLPTVRTHMGRARAWLRVALMQKKLADYMKVLIDNRDTVLAEYFEPDALMMSEEAIVIVGLLVGLNVIDCNLCIKEEDLDCEQGVIDFSLYLRSNHQTINCGESPDSETEYDNMSTVLDQKNYIEELNRHLNATVANLQSQVESLTTTNALMKEDLEIARANTMALMQENAILKAQRNHKQNLKAKQQVIQILFSLTRYTLSLKYNNFYFIYSLQDNGITPEEKRRSDILDGLDINDVEELRNRLLSERKLRQDAERELHAQSAVKNEMEVAMKLLEKDIHEKQDTIISLRKQLEDIKLINLEMYRKLQECEEELTQKAEVVSRLQAKTLQIGQMLSNLQKYNHLLNDDNLNRSSMNGNYATGARSSRPRRFVAQSSAKEVDENKSPSAEAQQNEVCVKNRDVNGTANTASIVDAKECEQTRKSELEAKVECESQPQDGGEKSDEKECNLENSTQSTTA</sequence>
<dbReference type="PANTHER" id="PTHR45956">
    <property type="entry name" value="RUN AND FYVE DOMAIN-CONTAINING PROTEIN 2-LIKE PROTEIN"/>
    <property type="match status" value="1"/>
</dbReference>
<feature type="compositionally biased region" description="Basic and acidic residues" evidence="3">
    <location>
        <begin position="564"/>
        <end position="578"/>
    </location>
</feature>
<gene>
    <name evidence="5" type="ORF">V9T40_003231</name>
</gene>
<dbReference type="CDD" id="cd17681">
    <property type="entry name" value="RUN_RUFY1_like"/>
    <property type="match status" value="1"/>
</dbReference>
<feature type="region of interest" description="Disordered" evidence="3">
    <location>
        <begin position="521"/>
        <end position="550"/>
    </location>
</feature>
<dbReference type="FunFam" id="1.20.58.900:FF:000011">
    <property type="entry name" value="Uncharacterized protein, isoform B"/>
    <property type="match status" value="1"/>
</dbReference>
<accession>A0AAN9TQW2</accession>
<dbReference type="SMART" id="SM00593">
    <property type="entry name" value="RUN"/>
    <property type="match status" value="1"/>
</dbReference>
<evidence type="ECO:0000259" key="4">
    <source>
        <dbReference type="PROSITE" id="PS50826"/>
    </source>
</evidence>
<feature type="coiled-coil region" evidence="2">
    <location>
        <begin position="384"/>
        <end position="474"/>
    </location>
</feature>
<evidence type="ECO:0000313" key="5">
    <source>
        <dbReference type="EMBL" id="KAK7603232.1"/>
    </source>
</evidence>
<organism evidence="5 6">
    <name type="scientific">Parthenolecanium corni</name>
    <dbReference type="NCBI Taxonomy" id="536013"/>
    <lineage>
        <taxon>Eukaryota</taxon>
        <taxon>Metazoa</taxon>
        <taxon>Ecdysozoa</taxon>
        <taxon>Arthropoda</taxon>
        <taxon>Hexapoda</taxon>
        <taxon>Insecta</taxon>
        <taxon>Pterygota</taxon>
        <taxon>Neoptera</taxon>
        <taxon>Paraneoptera</taxon>
        <taxon>Hemiptera</taxon>
        <taxon>Sternorrhyncha</taxon>
        <taxon>Coccoidea</taxon>
        <taxon>Coccidae</taxon>
        <taxon>Parthenolecanium</taxon>
    </lineage>
</organism>
<dbReference type="Proteomes" id="UP001367676">
    <property type="component" value="Unassembled WGS sequence"/>
</dbReference>
<dbReference type="Gene3D" id="1.20.58.900">
    <property type="match status" value="1"/>
</dbReference>
<proteinExistence type="predicted"/>
<dbReference type="InterPro" id="IPR004012">
    <property type="entry name" value="Run_dom"/>
</dbReference>
<dbReference type="EMBL" id="JBBCAQ010000006">
    <property type="protein sequence ID" value="KAK7603232.1"/>
    <property type="molecule type" value="Genomic_DNA"/>
</dbReference>
<dbReference type="SUPFAM" id="SSF140741">
    <property type="entry name" value="RUN domain-like"/>
    <property type="match status" value="1"/>
</dbReference>
<evidence type="ECO:0000256" key="1">
    <source>
        <dbReference type="ARBA" id="ARBA00023054"/>
    </source>
</evidence>
<protein>
    <recommendedName>
        <fullName evidence="4">RUN domain-containing protein</fullName>
    </recommendedName>
</protein>
<evidence type="ECO:0000256" key="3">
    <source>
        <dbReference type="SAM" id="MobiDB-lite"/>
    </source>
</evidence>
<dbReference type="PROSITE" id="PS50826">
    <property type="entry name" value="RUN"/>
    <property type="match status" value="1"/>
</dbReference>
<feature type="domain" description="RUN" evidence="4">
    <location>
        <begin position="90"/>
        <end position="223"/>
    </location>
</feature>
<evidence type="ECO:0000256" key="2">
    <source>
        <dbReference type="SAM" id="Coils"/>
    </source>
</evidence>
<dbReference type="InterPro" id="IPR047335">
    <property type="entry name" value="RUFY1-3"/>
</dbReference>
<comment type="caution">
    <text evidence="5">The sequence shown here is derived from an EMBL/GenBank/DDBJ whole genome shotgun (WGS) entry which is preliminary data.</text>
</comment>
<keyword evidence="6" id="KW-1185">Reference proteome</keyword>
<feature type="compositionally biased region" description="Polar residues" evidence="3">
    <location>
        <begin position="596"/>
        <end position="605"/>
    </location>
</feature>
<reference evidence="5 6" key="1">
    <citation type="submission" date="2024-03" db="EMBL/GenBank/DDBJ databases">
        <title>Adaptation during the transition from Ophiocordyceps entomopathogen to insect associate is accompanied by gene loss and intensified selection.</title>
        <authorList>
            <person name="Ward C.M."/>
            <person name="Onetto C.A."/>
            <person name="Borneman A.R."/>
        </authorList>
    </citation>
    <scope>NUCLEOTIDE SEQUENCE [LARGE SCALE GENOMIC DNA]</scope>
    <source>
        <strain evidence="5">AWRI1</strain>
        <tissue evidence="5">Single Adult Female</tissue>
    </source>
</reference>
<name>A0AAN9TQW2_9HEMI</name>
<dbReference type="AlphaFoldDB" id="A0AAN9TQW2"/>